<dbReference type="OrthoDB" id="9812829at2"/>
<keyword evidence="4" id="KW-1185">Reference proteome</keyword>
<evidence type="ECO:0000313" key="4">
    <source>
        <dbReference type="Proteomes" id="UP000029734"/>
    </source>
</evidence>
<keyword evidence="2" id="KW-0732">Signal</keyword>
<comment type="caution">
    <text evidence="3">The sequence shown here is derived from an EMBL/GenBank/DDBJ whole genome shotgun (WGS) entry which is preliminary data.</text>
</comment>
<gene>
    <name evidence="3" type="ORF">PWYN_13000</name>
</gene>
<dbReference type="Pfam" id="PF14262">
    <property type="entry name" value="Cthe_2159"/>
    <property type="match status" value="1"/>
</dbReference>
<feature type="region of interest" description="Disordered" evidence="1">
    <location>
        <begin position="316"/>
        <end position="350"/>
    </location>
</feature>
<feature type="signal peptide" evidence="2">
    <location>
        <begin position="1"/>
        <end position="32"/>
    </location>
</feature>
<organism evidence="3 4">
    <name type="scientific">Paenibacillus wynnii</name>
    <dbReference type="NCBI Taxonomy" id="268407"/>
    <lineage>
        <taxon>Bacteria</taxon>
        <taxon>Bacillati</taxon>
        <taxon>Bacillota</taxon>
        <taxon>Bacilli</taxon>
        <taxon>Bacillales</taxon>
        <taxon>Paenibacillaceae</taxon>
        <taxon>Paenibacillus</taxon>
    </lineage>
</organism>
<dbReference type="STRING" id="268407.PWYN_13000"/>
<evidence type="ECO:0000256" key="2">
    <source>
        <dbReference type="SAM" id="SignalP"/>
    </source>
</evidence>
<feature type="chain" id="PRO_5001938129" evidence="2">
    <location>
        <begin position="33"/>
        <end position="651"/>
    </location>
</feature>
<name>A0A098MC67_9BACL</name>
<reference evidence="3 4" key="2">
    <citation type="submission" date="2014-10" db="EMBL/GenBank/DDBJ databases">
        <title>Comparative genomics of the Paenibacillus odorifer group.</title>
        <authorList>
            <person name="Tsai Y.-C."/>
            <person name="Martin N."/>
            <person name="Korlach J."/>
            <person name="Wiedmann M."/>
        </authorList>
    </citation>
    <scope>NUCLEOTIDE SEQUENCE [LARGE SCALE GENOMIC DNA]</scope>
    <source>
        <strain evidence="3 4">DSM 18334</strain>
    </source>
</reference>
<feature type="region of interest" description="Disordered" evidence="1">
    <location>
        <begin position="621"/>
        <end position="651"/>
    </location>
</feature>
<dbReference type="EMBL" id="JQCR01000002">
    <property type="protein sequence ID" value="KGE20145.1"/>
    <property type="molecule type" value="Genomic_DNA"/>
</dbReference>
<accession>A0A098MC67</accession>
<proteinExistence type="predicted"/>
<dbReference type="InterPro" id="IPR025584">
    <property type="entry name" value="Cthe_2159"/>
</dbReference>
<dbReference type="PROSITE" id="PS51257">
    <property type="entry name" value="PROKAR_LIPOPROTEIN"/>
    <property type="match status" value="1"/>
</dbReference>
<evidence type="ECO:0000313" key="3">
    <source>
        <dbReference type="EMBL" id="KGE20145.1"/>
    </source>
</evidence>
<evidence type="ECO:0000256" key="1">
    <source>
        <dbReference type="SAM" id="MobiDB-lite"/>
    </source>
</evidence>
<feature type="compositionally biased region" description="Gly residues" evidence="1">
    <location>
        <begin position="626"/>
        <end position="635"/>
    </location>
</feature>
<dbReference type="eggNOG" id="ENOG502Z8AD">
    <property type="taxonomic scope" value="Bacteria"/>
</dbReference>
<reference evidence="3 4" key="1">
    <citation type="submission" date="2014-08" db="EMBL/GenBank/DDBJ databases">
        <authorList>
            <person name="den Bakker H.C."/>
        </authorList>
    </citation>
    <scope>NUCLEOTIDE SEQUENCE [LARGE SCALE GENOMIC DNA]</scope>
    <source>
        <strain evidence="3 4">DSM 18334</strain>
    </source>
</reference>
<protein>
    <submittedName>
        <fullName evidence="3">Dockerin type 1</fullName>
    </submittedName>
</protein>
<dbReference type="Proteomes" id="UP000029734">
    <property type="component" value="Unassembled WGS sequence"/>
</dbReference>
<sequence>MKKLITGSKLSKLSMVFMCAALIAACGNTSEAQTNDETASTTTTAAKSTVATEGQQTSIKMSDLVTFDEKDQSTDWSAENPVLIQLEGTSASIEGSGAEAKDGSVMITAAGTYVLSGKLTEGQVVVDVQDEGNVRLVLNGVDIHDSDSAPIYVKEAKNAMITLIAGTENVVTDGKTYVLADDSTDEPNAAIFSKSDLTINGTGKLSVLANYNNGITSKDDLKIREGTIEVQAADDGILGRDMVAVADGKITIVAAGDGIKATNDTDAAKGFIAIAGGTFDVKAGADGIQAETTVLIDGGTYTMVTGGGNENGEVKVEERGQGGPWGGDTAQSSTDTEIESEETESQSAKGVKATGNIVVNNGTFTIDSADDAIHSNGSVVVSGGELAIASGDDGLHAGTSLTISGGQVDITKSYEGIEGSVITISGGETHVVASDDGTNAAGGTNNLLNITGGYLTVNSLGDGLDSNGSLSMSGGTVVVSGPTGNGNGTLDYDGTFEMTGGTLAAAGSSGMAQAPSNDSSQFSLLMSFPQTQKAGTLVHLEDSEGNNIMTFAPAKDYQTIVISSPNLKKAGSYTLYSRGTSTGSEVSGYYADGEYSGGTKVIDFEITTSVTWLNESGVTAAQSNNFGGGGGGGRSKGVRPDGAAPEGDSSM</sequence>
<dbReference type="RefSeq" id="WP_036652101.1">
    <property type="nucleotide sequence ID" value="NZ_JQCR01000002.1"/>
</dbReference>
<dbReference type="AlphaFoldDB" id="A0A098MC67"/>